<name>A0A9P9EKY5_9PLEO</name>
<proteinExistence type="inferred from homology"/>
<evidence type="ECO:0000313" key="5">
    <source>
        <dbReference type="EMBL" id="KAH7138806.1"/>
    </source>
</evidence>
<evidence type="ECO:0000313" key="6">
    <source>
        <dbReference type="Proteomes" id="UP000700596"/>
    </source>
</evidence>
<dbReference type="FunFam" id="3.40.50.720:FF:000426">
    <property type="entry name" value="Aldehyde reductase 2"/>
    <property type="match status" value="1"/>
</dbReference>
<organism evidence="5 6">
    <name type="scientific">Dendryphion nanum</name>
    <dbReference type="NCBI Taxonomy" id="256645"/>
    <lineage>
        <taxon>Eukaryota</taxon>
        <taxon>Fungi</taxon>
        <taxon>Dikarya</taxon>
        <taxon>Ascomycota</taxon>
        <taxon>Pezizomycotina</taxon>
        <taxon>Dothideomycetes</taxon>
        <taxon>Pleosporomycetidae</taxon>
        <taxon>Pleosporales</taxon>
        <taxon>Torulaceae</taxon>
        <taxon>Dendryphion</taxon>
    </lineage>
</organism>
<dbReference type="PANTHER" id="PTHR10366:SF562">
    <property type="entry name" value="ALDEHYDE REDUCTASE II (AFU_ORTHOLOGUE AFUA_1G11360)"/>
    <property type="match status" value="1"/>
</dbReference>
<keyword evidence="6" id="KW-1185">Reference proteome</keyword>
<protein>
    <recommendedName>
        <fullName evidence="4">NAD-dependent epimerase/dehydratase domain-containing protein</fullName>
    </recommendedName>
</protein>
<dbReference type="AlphaFoldDB" id="A0A9P9EKY5"/>
<gene>
    <name evidence="5" type="ORF">B0J11DRAFT_574757</name>
</gene>
<evidence type="ECO:0000256" key="3">
    <source>
        <dbReference type="SAM" id="Coils"/>
    </source>
</evidence>
<dbReference type="Gene3D" id="3.40.50.720">
    <property type="entry name" value="NAD(P)-binding Rossmann-like Domain"/>
    <property type="match status" value="1"/>
</dbReference>
<comment type="similarity">
    <text evidence="2">Belongs to the NAD(P)-dependent epimerase/dehydratase family. Dihydroflavonol-4-reductase subfamily.</text>
</comment>
<dbReference type="Proteomes" id="UP000700596">
    <property type="component" value="Unassembled WGS sequence"/>
</dbReference>
<evidence type="ECO:0000256" key="1">
    <source>
        <dbReference type="ARBA" id="ARBA00023002"/>
    </source>
</evidence>
<dbReference type="GO" id="GO:0016616">
    <property type="term" value="F:oxidoreductase activity, acting on the CH-OH group of donors, NAD or NADP as acceptor"/>
    <property type="evidence" value="ECO:0007669"/>
    <property type="project" value="TreeGrafter"/>
</dbReference>
<dbReference type="InterPro" id="IPR001509">
    <property type="entry name" value="Epimerase_deHydtase"/>
</dbReference>
<dbReference type="Pfam" id="PF01370">
    <property type="entry name" value="Epimerase"/>
    <property type="match status" value="1"/>
</dbReference>
<dbReference type="OrthoDB" id="2735536at2759"/>
<comment type="caution">
    <text evidence="5">The sequence shown here is derived from an EMBL/GenBank/DDBJ whole genome shotgun (WGS) entry which is preliminary data.</text>
</comment>
<evidence type="ECO:0000256" key="2">
    <source>
        <dbReference type="ARBA" id="ARBA00023445"/>
    </source>
</evidence>
<feature type="coiled-coil region" evidence="3">
    <location>
        <begin position="381"/>
        <end position="415"/>
    </location>
</feature>
<accession>A0A9P9EKY5</accession>
<sequence>MSSLALKPGSTVFVTGINGLIGSHVADQLLLRRYNVRGAVRDVEKAAWLKEYFANKHEKATLELVAVPDMTVEGCYDDFVKGTDGFVHVASPLNGEDPHSTIPIAVKGGLNALQAAFKEPKVKRVVFTSSSIAATFPKPNVEFSIDETSYNEEGIQRGWNPSPDEHPGTRSLNLYAALKTETEKAMWKWVEENKPSFVFNSVLPNVNFGKVLVPEKQGTPSTIRWAQTIFTGDNFDMITHVIPPQWYIDTVDCALLHVGALIHSEVNNERLFAFAETYNWNQLLGIYRRLYPERTFRGDIQDTSVDKMTVPNQRAEEVLKWVKGSGWTSLEESLKVMARDFESLTPTSRAIATRPNSLISNSFQGTLIVTPNLFEMASSSRQVFITRYRELQQERDQLKEEIQAVTNEKRSIDEELLTKTVNRAGLEKYKTTMAFAEVLCNATTSSQEKCKEYCTWQKKAAALVSGRMKQLGCEVAGAPLPATPGDCPGWEPLLVPEVFRSAAAPVPPTQK</sequence>
<keyword evidence="3" id="KW-0175">Coiled coil</keyword>
<keyword evidence="1" id="KW-0560">Oxidoreductase</keyword>
<dbReference type="InterPro" id="IPR036291">
    <property type="entry name" value="NAD(P)-bd_dom_sf"/>
</dbReference>
<feature type="domain" description="NAD-dependent epimerase/dehydratase" evidence="4">
    <location>
        <begin position="12"/>
        <end position="194"/>
    </location>
</feature>
<dbReference type="InterPro" id="IPR050425">
    <property type="entry name" value="NAD(P)_dehydrat-like"/>
</dbReference>
<dbReference type="SUPFAM" id="SSF51735">
    <property type="entry name" value="NAD(P)-binding Rossmann-fold domains"/>
    <property type="match status" value="1"/>
</dbReference>
<dbReference type="PANTHER" id="PTHR10366">
    <property type="entry name" value="NAD DEPENDENT EPIMERASE/DEHYDRATASE"/>
    <property type="match status" value="1"/>
</dbReference>
<evidence type="ECO:0000259" key="4">
    <source>
        <dbReference type="Pfam" id="PF01370"/>
    </source>
</evidence>
<reference evidence="5" key="1">
    <citation type="journal article" date="2021" name="Nat. Commun.">
        <title>Genetic determinants of endophytism in the Arabidopsis root mycobiome.</title>
        <authorList>
            <person name="Mesny F."/>
            <person name="Miyauchi S."/>
            <person name="Thiergart T."/>
            <person name="Pickel B."/>
            <person name="Atanasova L."/>
            <person name="Karlsson M."/>
            <person name="Huettel B."/>
            <person name="Barry K.W."/>
            <person name="Haridas S."/>
            <person name="Chen C."/>
            <person name="Bauer D."/>
            <person name="Andreopoulos W."/>
            <person name="Pangilinan J."/>
            <person name="LaButti K."/>
            <person name="Riley R."/>
            <person name="Lipzen A."/>
            <person name="Clum A."/>
            <person name="Drula E."/>
            <person name="Henrissat B."/>
            <person name="Kohler A."/>
            <person name="Grigoriev I.V."/>
            <person name="Martin F.M."/>
            <person name="Hacquard S."/>
        </authorList>
    </citation>
    <scope>NUCLEOTIDE SEQUENCE</scope>
    <source>
        <strain evidence="5">MPI-CAGE-CH-0243</strain>
    </source>
</reference>
<dbReference type="EMBL" id="JAGMWT010000001">
    <property type="protein sequence ID" value="KAH7138806.1"/>
    <property type="molecule type" value="Genomic_DNA"/>
</dbReference>